<proteinExistence type="predicted"/>
<dbReference type="HOGENOM" id="CLU_2186404_0_0_1"/>
<dbReference type="GO" id="GO:0042048">
    <property type="term" value="P:olfactory behavior"/>
    <property type="evidence" value="ECO:0007669"/>
    <property type="project" value="TreeGrafter"/>
</dbReference>
<name>E3NW71_CAERE</name>
<dbReference type="PANTHER" id="PTHR22943">
    <property type="entry name" value="7-TRANSMEMBRANE DOMAIN RECEPTOR C.ELEGANS"/>
    <property type="match status" value="1"/>
</dbReference>
<dbReference type="GO" id="GO:0005886">
    <property type="term" value="C:plasma membrane"/>
    <property type="evidence" value="ECO:0007669"/>
    <property type="project" value="TreeGrafter"/>
</dbReference>
<reference evidence="2" key="1">
    <citation type="submission" date="2007-07" db="EMBL/GenBank/DDBJ databases">
        <title>PCAP assembly of the Caenorhabditis remanei genome.</title>
        <authorList>
            <consortium name="The Caenorhabditis remanei Sequencing Consortium"/>
            <person name="Wilson R.K."/>
        </authorList>
    </citation>
    <scope>NUCLEOTIDE SEQUENCE [LARGE SCALE GENOMIC DNA]</scope>
    <source>
        <strain evidence="2">PB4641</strain>
    </source>
</reference>
<dbReference type="eggNOG" id="ENOG502TFRY">
    <property type="taxonomic scope" value="Eukaryota"/>
</dbReference>
<evidence type="ECO:0000313" key="3">
    <source>
        <dbReference type="Proteomes" id="UP000008281"/>
    </source>
</evidence>
<evidence type="ECO:0000313" key="2">
    <source>
        <dbReference type="EMBL" id="EFP01112.1"/>
    </source>
</evidence>
<gene>
    <name evidence="2" type="ORF">CRE_09954</name>
</gene>
<feature type="non-terminal residue" evidence="2">
    <location>
        <position position="109"/>
    </location>
</feature>
<dbReference type="Pfam" id="PF10326">
    <property type="entry name" value="7TM_GPCR_Str"/>
    <property type="match status" value="1"/>
</dbReference>
<keyword evidence="1" id="KW-0472">Membrane</keyword>
<dbReference type="AlphaFoldDB" id="E3NW71"/>
<keyword evidence="1" id="KW-0812">Transmembrane</keyword>
<evidence type="ECO:0000256" key="1">
    <source>
        <dbReference type="SAM" id="Phobius"/>
    </source>
</evidence>
<accession>E3NW71</accession>
<keyword evidence="1" id="KW-1133">Transmembrane helix</keyword>
<protein>
    <submittedName>
        <fullName evidence="2">Uncharacterized protein</fullName>
    </submittedName>
</protein>
<feature type="transmembrane region" description="Helical" evidence="1">
    <location>
        <begin position="12"/>
        <end position="33"/>
    </location>
</feature>
<feature type="transmembrane region" description="Helical" evidence="1">
    <location>
        <begin position="45"/>
        <end position="65"/>
    </location>
</feature>
<sequence length="109" mass="12872">MLPKTFHSIKFIVQTLSVILSFLINFLLINLIITKSSKKMGTYRYLMVYFCCSSIFFSFMDIVVQPVHGVNMLHINFEYSVISEYSHLQIWFFMIPISGSENYARRLLR</sequence>
<dbReference type="EMBL" id="DS271357">
    <property type="protein sequence ID" value="EFP01112.1"/>
    <property type="molecule type" value="Genomic_DNA"/>
</dbReference>
<keyword evidence="3" id="KW-1185">Reference proteome</keyword>
<dbReference type="GO" id="GO:0038022">
    <property type="term" value="F:G protein-coupled olfactory receptor activity"/>
    <property type="evidence" value="ECO:0007669"/>
    <property type="project" value="TreeGrafter"/>
</dbReference>
<dbReference type="PANTHER" id="PTHR22943:SF248">
    <property type="entry name" value="SEVEN TM RECEPTOR"/>
    <property type="match status" value="1"/>
</dbReference>
<dbReference type="InParanoid" id="E3NW71"/>
<dbReference type="OrthoDB" id="5792363at2759"/>
<organism evidence="3">
    <name type="scientific">Caenorhabditis remanei</name>
    <name type="common">Caenorhabditis vulgaris</name>
    <dbReference type="NCBI Taxonomy" id="31234"/>
    <lineage>
        <taxon>Eukaryota</taxon>
        <taxon>Metazoa</taxon>
        <taxon>Ecdysozoa</taxon>
        <taxon>Nematoda</taxon>
        <taxon>Chromadorea</taxon>
        <taxon>Rhabditida</taxon>
        <taxon>Rhabditina</taxon>
        <taxon>Rhabditomorpha</taxon>
        <taxon>Rhabditoidea</taxon>
        <taxon>Rhabditidae</taxon>
        <taxon>Peloderinae</taxon>
        <taxon>Caenorhabditis</taxon>
    </lineage>
</organism>
<dbReference type="InterPro" id="IPR019428">
    <property type="entry name" value="7TM_GPCR_serpentine_rcpt_Str"/>
</dbReference>
<dbReference type="Proteomes" id="UP000008281">
    <property type="component" value="Unassembled WGS sequence"/>
</dbReference>